<dbReference type="PIRSF" id="PIRSF000161">
    <property type="entry name" value="DHPR"/>
    <property type="match status" value="1"/>
</dbReference>
<dbReference type="GO" id="GO:0005737">
    <property type="term" value="C:cytoplasm"/>
    <property type="evidence" value="ECO:0007669"/>
    <property type="project" value="UniProtKB-SubCell"/>
</dbReference>
<evidence type="ECO:0000256" key="13">
    <source>
        <dbReference type="HAMAP-Rule" id="MF_00102"/>
    </source>
</evidence>
<evidence type="ECO:0000313" key="17">
    <source>
        <dbReference type="Proteomes" id="UP000243820"/>
    </source>
</evidence>
<feature type="binding site" evidence="13">
    <location>
        <begin position="89"/>
        <end position="91"/>
    </location>
    <ligand>
        <name>NAD(+)</name>
        <dbReference type="ChEBI" id="CHEBI:57540"/>
    </ligand>
</feature>
<dbReference type="InterPro" id="IPR036291">
    <property type="entry name" value="NAD(P)-bd_dom_sf"/>
</dbReference>
<evidence type="ECO:0000256" key="2">
    <source>
        <dbReference type="ARBA" id="ARBA00022490"/>
    </source>
</evidence>
<feature type="binding site" evidence="13">
    <location>
        <position position="37"/>
    </location>
    <ligand>
        <name>NAD(+)</name>
        <dbReference type="ChEBI" id="CHEBI:57540"/>
    </ligand>
</feature>
<dbReference type="Gene3D" id="3.30.360.10">
    <property type="entry name" value="Dihydrodipicolinate Reductase, domain 2"/>
    <property type="match status" value="1"/>
</dbReference>
<dbReference type="NCBIfam" id="TIGR00036">
    <property type="entry name" value="dapB"/>
    <property type="match status" value="1"/>
</dbReference>
<evidence type="ECO:0000256" key="6">
    <source>
        <dbReference type="ARBA" id="ARBA00023002"/>
    </source>
</evidence>
<comment type="caution">
    <text evidence="13">Was originally thought to be a dihydrodipicolinate reductase (DHDPR), catalyzing the conversion of dihydrodipicolinate to tetrahydrodipicolinate. However, it was shown in E.coli that the substrate of the enzymatic reaction is not dihydrodipicolinate (DHDP) but in fact (2S,4S)-4-hydroxy-2,3,4,5-tetrahydrodipicolinic acid (HTPA), the product released by the DapA-catalyzed reaction.</text>
</comment>
<keyword evidence="6 13" id="KW-0560">Oxidoreductase</keyword>
<evidence type="ECO:0000256" key="8">
    <source>
        <dbReference type="ARBA" id="ARBA00023154"/>
    </source>
</evidence>
<comment type="similarity">
    <text evidence="1 13">Belongs to the DapB family.</text>
</comment>
<dbReference type="InterPro" id="IPR023940">
    <property type="entry name" value="DHDPR_bac"/>
</dbReference>
<dbReference type="Gene3D" id="3.40.50.720">
    <property type="entry name" value="NAD(P)-binding Rossmann-like Domain"/>
    <property type="match status" value="1"/>
</dbReference>
<dbReference type="EMBL" id="LMVO01000008">
    <property type="protein sequence ID" value="PAV09686.1"/>
    <property type="molecule type" value="Genomic_DNA"/>
</dbReference>
<dbReference type="GO" id="GO:0019877">
    <property type="term" value="P:diaminopimelate biosynthetic process"/>
    <property type="evidence" value="ECO:0007669"/>
    <property type="project" value="UniProtKB-UniRule"/>
</dbReference>
<evidence type="ECO:0000256" key="11">
    <source>
        <dbReference type="ARBA" id="ARBA00049080"/>
    </source>
</evidence>
<dbReference type="InterPro" id="IPR000846">
    <property type="entry name" value="DapB_N"/>
</dbReference>
<dbReference type="Pfam" id="PF05173">
    <property type="entry name" value="DapB_C"/>
    <property type="match status" value="1"/>
</dbReference>
<keyword evidence="17" id="KW-1185">Reference proteome</keyword>
<feature type="active site" description="Proton donor/acceptor" evidence="13">
    <location>
        <position position="145"/>
    </location>
</feature>
<organism evidence="16 17">
    <name type="scientific">Methanocorpusculum parvum</name>
    <dbReference type="NCBI Taxonomy" id="2193"/>
    <lineage>
        <taxon>Archaea</taxon>
        <taxon>Methanobacteriati</taxon>
        <taxon>Methanobacteriota</taxon>
        <taxon>Stenosarchaea group</taxon>
        <taxon>Methanomicrobia</taxon>
        <taxon>Methanomicrobiales</taxon>
        <taxon>Methanocorpusculaceae</taxon>
        <taxon>Methanocorpusculum</taxon>
    </lineage>
</organism>
<dbReference type="AlphaFoldDB" id="A0AAX0Q8M8"/>
<dbReference type="SUPFAM" id="SSF51735">
    <property type="entry name" value="NAD(P)-binding Rossmann-fold domains"/>
    <property type="match status" value="1"/>
</dbReference>
<reference evidence="16 17" key="1">
    <citation type="journal article" date="2017" name="BMC Genomics">
        <title>Genomic analysis of methanogenic archaea reveals a shift towards energy conservation.</title>
        <authorList>
            <person name="Gilmore S.P."/>
            <person name="Henske J.K."/>
            <person name="Sexton J.A."/>
            <person name="Solomon K.V."/>
            <person name="Seppala S."/>
            <person name="Yoo J.I."/>
            <person name="Huyett L.M."/>
            <person name="Pressman A."/>
            <person name="Cogan J.Z."/>
            <person name="Kivenson V."/>
            <person name="Peng X."/>
            <person name="Tan Y."/>
            <person name="Valentine D.L."/>
            <person name="O'Malley M.A."/>
        </authorList>
    </citation>
    <scope>NUCLEOTIDE SEQUENCE [LARGE SCALE GENOMIC DNA]</scope>
    <source>
        <strain evidence="16 17">XII</strain>
    </source>
</reference>
<keyword evidence="8 13" id="KW-0457">Lysine biosynthesis</keyword>
<feature type="binding site" evidence="13">
    <location>
        <begin position="155"/>
        <end position="156"/>
    </location>
    <ligand>
        <name>(S)-2,3,4,5-tetrahydrodipicolinate</name>
        <dbReference type="ChEBI" id="CHEBI:16845"/>
    </ligand>
</feature>
<evidence type="ECO:0000256" key="5">
    <source>
        <dbReference type="ARBA" id="ARBA00022915"/>
    </source>
</evidence>
<proteinExistence type="inferred from homology"/>
<dbReference type="InterPro" id="IPR022664">
    <property type="entry name" value="DapB_N_CS"/>
</dbReference>
<feature type="domain" description="Dihydrodipicolinate reductase C-terminal" evidence="15">
    <location>
        <begin position="119"/>
        <end position="249"/>
    </location>
</feature>
<accession>A0AAX0Q8M8</accession>
<keyword evidence="4 13" id="KW-0521">NADP</keyword>
<evidence type="ECO:0000259" key="14">
    <source>
        <dbReference type="Pfam" id="PF01113"/>
    </source>
</evidence>
<dbReference type="RefSeq" id="WP_095641930.1">
    <property type="nucleotide sequence ID" value="NZ_LMVO01000008.1"/>
</dbReference>
<dbReference type="PROSITE" id="PS01298">
    <property type="entry name" value="DAPB"/>
    <property type="match status" value="1"/>
</dbReference>
<comment type="catalytic activity">
    <reaction evidence="12 13">
        <text>(S)-2,3,4,5-tetrahydrodipicolinate + NAD(+) + H2O = (2S,4S)-4-hydroxy-2,3,4,5-tetrahydrodipicolinate + NADH + H(+)</text>
        <dbReference type="Rhea" id="RHEA:35323"/>
        <dbReference type="ChEBI" id="CHEBI:15377"/>
        <dbReference type="ChEBI" id="CHEBI:15378"/>
        <dbReference type="ChEBI" id="CHEBI:16845"/>
        <dbReference type="ChEBI" id="CHEBI:57540"/>
        <dbReference type="ChEBI" id="CHEBI:57945"/>
        <dbReference type="ChEBI" id="CHEBI:67139"/>
        <dbReference type="EC" id="1.17.1.8"/>
    </reaction>
</comment>
<dbReference type="CDD" id="cd02274">
    <property type="entry name" value="DHDPR_N"/>
    <property type="match status" value="1"/>
</dbReference>
<sequence>MTKVIICGAFGRMGTMIANMVIENPDLEFVGGVDIREGTVLGKPVVSSENLAAFIDQIRPDVMIDFTIAAATMVNAKIAAKKGVALVIGTTGFTPEQDAELLDAIKNVPVVKTTNFSVGVNIFWELVRDAASRLGDYDIEVIEAHHRHKKDAPSGTAKTILKVIQEEVGKREEMYGREGMTERKNEIGVHVIRGGDVVGDHTVQFHQNYETIELSHRAYDRAVFARGAIRAAAWAPTAAPGLYTMKEVLGL</sequence>
<evidence type="ECO:0000256" key="12">
    <source>
        <dbReference type="ARBA" id="ARBA00049396"/>
    </source>
</evidence>
<comment type="function">
    <text evidence="13">Catalyzes the conversion of 4-hydroxy-tetrahydrodipicolinate (HTPA) to tetrahydrodipicolinate.</text>
</comment>
<keyword evidence="3 13" id="KW-0028">Amino-acid biosynthesis</keyword>
<evidence type="ECO:0000259" key="15">
    <source>
        <dbReference type="Pfam" id="PF05173"/>
    </source>
</evidence>
<feature type="binding site" evidence="13">
    <location>
        <position position="43"/>
    </location>
    <ligand>
        <name>NADP(+)</name>
        <dbReference type="ChEBI" id="CHEBI:58349"/>
    </ligand>
</feature>
<evidence type="ECO:0000256" key="1">
    <source>
        <dbReference type="ARBA" id="ARBA00006642"/>
    </source>
</evidence>
<dbReference type="GO" id="GO:0009089">
    <property type="term" value="P:lysine biosynthetic process via diaminopimelate"/>
    <property type="evidence" value="ECO:0007669"/>
    <property type="project" value="UniProtKB-UniRule"/>
</dbReference>
<feature type="binding site" evidence="13">
    <location>
        <position position="146"/>
    </location>
    <ligand>
        <name>(S)-2,3,4,5-tetrahydrodipicolinate</name>
        <dbReference type="ChEBI" id="CHEBI:16845"/>
    </ligand>
</feature>
<dbReference type="GO" id="GO:0016726">
    <property type="term" value="F:oxidoreductase activity, acting on CH or CH2 groups, NAD or NADP as acceptor"/>
    <property type="evidence" value="ECO:0007669"/>
    <property type="project" value="UniProtKB-UniRule"/>
</dbReference>
<dbReference type="InterPro" id="IPR022663">
    <property type="entry name" value="DapB_C"/>
</dbReference>
<dbReference type="EC" id="1.17.1.8" evidence="10 13"/>
<dbReference type="GO" id="GO:0051287">
    <property type="term" value="F:NAD binding"/>
    <property type="evidence" value="ECO:0007669"/>
    <property type="project" value="UniProtKB-UniRule"/>
</dbReference>
<comment type="subcellular location">
    <subcellularLocation>
        <location evidence="13">Cytoplasm</location>
    </subcellularLocation>
</comment>
<feature type="binding site" evidence="13">
    <location>
        <begin position="113"/>
        <end position="116"/>
    </location>
    <ligand>
        <name>NAD(+)</name>
        <dbReference type="ChEBI" id="CHEBI:57540"/>
    </ligand>
</feature>
<dbReference type="GO" id="GO:0008839">
    <property type="term" value="F:4-hydroxy-tetrahydrodipicolinate reductase"/>
    <property type="evidence" value="ECO:0007669"/>
    <property type="project" value="UniProtKB-UniRule"/>
</dbReference>
<keyword evidence="5 13" id="KW-0220">Diaminopimelate biosynthesis</keyword>
<evidence type="ECO:0000256" key="3">
    <source>
        <dbReference type="ARBA" id="ARBA00022605"/>
    </source>
</evidence>
<evidence type="ECO:0000256" key="7">
    <source>
        <dbReference type="ARBA" id="ARBA00023027"/>
    </source>
</evidence>
<comment type="caution">
    <text evidence="16">The sequence shown here is derived from an EMBL/GenBank/DDBJ whole genome shotgun (WGS) entry which is preliminary data.</text>
</comment>
<comment type="subunit">
    <text evidence="13">Homotetramer.</text>
</comment>
<feature type="active site" description="Proton donor" evidence="13">
    <location>
        <position position="149"/>
    </location>
</feature>
<evidence type="ECO:0000256" key="9">
    <source>
        <dbReference type="ARBA" id="ARBA00037922"/>
    </source>
</evidence>
<feature type="binding site" evidence="13">
    <location>
        <begin position="8"/>
        <end position="13"/>
    </location>
    <ligand>
        <name>NAD(+)</name>
        <dbReference type="ChEBI" id="CHEBI:57540"/>
    </ligand>
</feature>
<comment type="pathway">
    <text evidence="9 13">Amino-acid biosynthesis; L-lysine biosynthesis via DAP pathway; (S)-tetrahydrodipicolinate from L-aspartate: step 4/4.</text>
</comment>
<evidence type="ECO:0000256" key="10">
    <source>
        <dbReference type="ARBA" id="ARBA00038983"/>
    </source>
</evidence>
<evidence type="ECO:0000256" key="4">
    <source>
        <dbReference type="ARBA" id="ARBA00022857"/>
    </source>
</evidence>
<dbReference type="Pfam" id="PF01113">
    <property type="entry name" value="DapB_N"/>
    <property type="match status" value="1"/>
</dbReference>
<dbReference type="HAMAP" id="MF_00102">
    <property type="entry name" value="DapB"/>
    <property type="match status" value="1"/>
</dbReference>
<protein>
    <recommendedName>
        <fullName evidence="10 13">4-hydroxy-tetrahydrodipicolinate reductase</fullName>
        <shortName evidence="13">HTPA reductase</shortName>
        <ecNumber evidence="10 13">1.17.1.8</ecNumber>
    </recommendedName>
</protein>
<dbReference type="GO" id="GO:0050661">
    <property type="term" value="F:NADP binding"/>
    <property type="evidence" value="ECO:0007669"/>
    <property type="project" value="UniProtKB-UniRule"/>
</dbReference>
<dbReference type="Proteomes" id="UP000243820">
    <property type="component" value="Unassembled WGS sequence"/>
</dbReference>
<keyword evidence="7 13" id="KW-0520">NAD</keyword>
<comment type="catalytic activity">
    <reaction evidence="11 13">
        <text>(S)-2,3,4,5-tetrahydrodipicolinate + NADP(+) + H2O = (2S,4S)-4-hydroxy-2,3,4,5-tetrahydrodipicolinate + NADPH + H(+)</text>
        <dbReference type="Rhea" id="RHEA:35331"/>
        <dbReference type="ChEBI" id="CHEBI:15377"/>
        <dbReference type="ChEBI" id="CHEBI:15378"/>
        <dbReference type="ChEBI" id="CHEBI:16845"/>
        <dbReference type="ChEBI" id="CHEBI:57783"/>
        <dbReference type="ChEBI" id="CHEBI:58349"/>
        <dbReference type="ChEBI" id="CHEBI:67139"/>
        <dbReference type="EC" id="1.17.1.8"/>
    </reaction>
</comment>
<evidence type="ECO:0000313" key="16">
    <source>
        <dbReference type="EMBL" id="PAV09686.1"/>
    </source>
</evidence>
<feature type="domain" description="Dihydrodipicolinate reductase N-terminal" evidence="14">
    <location>
        <begin position="3"/>
        <end position="116"/>
    </location>
</feature>
<name>A0AAX0Q8M8_9EURY</name>
<dbReference type="PANTHER" id="PTHR20836">
    <property type="entry name" value="DIHYDRODIPICOLINATE REDUCTASE"/>
    <property type="match status" value="1"/>
</dbReference>
<dbReference type="SUPFAM" id="SSF55347">
    <property type="entry name" value="Glyceraldehyde-3-phosphate dehydrogenase-like, C-terminal domain"/>
    <property type="match status" value="1"/>
</dbReference>
<dbReference type="PANTHER" id="PTHR20836:SF0">
    <property type="entry name" value="4-HYDROXY-TETRAHYDRODIPICOLINATE REDUCTASE 1, CHLOROPLASTIC-RELATED"/>
    <property type="match status" value="1"/>
</dbReference>
<gene>
    <name evidence="13" type="primary">dapB</name>
    <name evidence="16" type="ORF">ASJ83_05615</name>
</gene>
<keyword evidence="2 13" id="KW-0963">Cytoplasm</keyword>